<evidence type="ECO:0000313" key="4">
    <source>
        <dbReference type="Proteomes" id="UP000028875"/>
    </source>
</evidence>
<dbReference type="STRING" id="1462526.BN990_00196"/>
<evidence type="ECO:0008006" key="5">
    <source>
        <dbReference type="Google" id="ProtNLM"/>
    </source>
</evidence>
<dbReference type="PIRSF" id="PIRSF014753">
    <property type="entry name" value="UCP014753"/>
    <property type="match status" value="1"/>
</dbReference>
<name>A0A024Q6U2_9BACI</name>
<dbReference type="Pfam" id="PF10022">
    <property type="entry name" value="DUF2264"/>
    <property type="match status" value="1"/>
</dbReference>
<dbReference type="OrthoDB" id="9813465at2"/>
<dbReference type="Proteomes" id="UP000028875">
    <property type="component" value="Unassembled WGS sequence"/>
</dbReference>
<comment type="caution">
    <text evidence="3">The sequence shown here is derived from an EMBL/GenBank/DDBJ whole genome shotgun (WGS) entry which is preliminary data.</text>
</comment>
<proteinExistence type="predicted"/>
<dbReference type="InterPro" id="IPR049237">
    <property type="entry name" value="DUF2264_C"/>
</dbReference>
<dbReference type="eggNOG" id="COG4289">
    <property type="taxonomic scope" value="Bacteria"/>
</dbReference>
<dbReference type="EMBL" id="CCDP010000001">
    <property type="protein sequence ID" value="CDQ37930.1"/>
    <property type="molecule type" value="Genomic_DNA"/>
</dbReference>
<dbReference type="InterPro" id="IPR049349">
    <property type="entry name" value="DUF2264_N"/>
</dbReference>
<dbReference type="PANTHER" id="PTHR35339">
    <property type="entry name" value="LINALOOL DEHYDRATASE_ISOMERASE DOMAIN-CONTAINING PROTEIN"/>
    <property type="match status" value="1"/>
</dbReference>
<feature type="domain" description="DUF2264" evidence="1">
    <location>
        <begin position="3"/>
        <end position="342"/>
    </location>
</feature>
<dbReference type="AlphaFoldDB" id="A0A024Q6U2"/>
<organism evidence="3 4">
    <name type="scientific">Virgibacillus massiliensis</name>
    <dbReference type="NCBI Taxonomy" id="1462526"/>
    <lineage>
        <taxon>Bacteria</taxon>
        <taxon>Bacillati</taxon>
        <taxon>Bacillota</taxon>
        <taxon>Bacilli</taxon>
        <taxon>Bacillales</taxon>
        <taxon>Bacillaceae</taxon>
        <taxon>Virgibacillus</taxon>
    </lineage>
</organism>
<dbReference type="Pfam" id="PF20938">
    <property type="entry name" value="DUF2264_C"/>
    <property type="match status" value="1"/>
</dbReference>
<evidence type="ECO:0000313" key="3">
    <source>
        <dbReference type="EMBL" id="CDQ37930.1"/>
    </source>
</evidence>
<reference evidence="4" key="2">
    <citation type="submission" date="2014-05" db="EMBL/GenBank/DDBJ databases">
        <title>Draft genome sequence of Virgibacillus massiliensis Vm-5.</title>
        <authorList>
            <person name="Khelaifia S."/>
            <person name="Croce O."/>
            <person name="Lagier J.C."/>
            <person name="Raoult D."/>
        </authorList>
    </citation>
    <scope>NUCLEOTIDE SEQUENCE [LARGE SCALE GENOMIC DNA]</scope>
    <source>
        <strain evidence="4">Vm-5</strain>
    </source>
</reference>
<accession>A0A024Q6U2</accession>
<dbReference type="PANTHER" id="PTHR35339:SF4">
    <property type="entry name" value="LINALOOL DEHYDRATASE_ISOMERASE DOMAIN-CONTAINING PROTEIN"/>
    <property type="match status" value="1"/>
</dbReference>
<keyword evidence="4" id="KW-1185">Reference proteome</keyword>
<protein>
    <recommendedName>
        <fullName evidence="5">DUF2264 domain-containing protein</fullName>
    </recommendedName>
</protein>
<dbReference type="InterPro" id="IPR016624">
    <property type="entry name" value="UCP014753"/>
</dbReference>
<sequence length="600" mass="69631">MQTKNDVEKFIQSYVGHVEKKLHNENQLIFDYTDTAYGKGITEIESILRPLWGEASLAHSENRSINQTILNKITKGIDPSSAEYWGILNDKDQRAVEMAVLGYSLLLNETVLWNNLTIKQQEHLVDWLQQVNHISLPNNNWHFFRIIVNIGLENVGVPLNTEKQNESLQIIESLYLGNGWYADGSPNQMDYYVSFGFHFFSLLYAYFMKEKDAKRAKTYKERALLFADDFIYWFSSKGDAVPFGRSMTYKFAQSAFWSALAFCDIKPFRIEIIKGIILRNLRWWVKQPIIEYNAFLPIGYAYQNLIMAEGYNSPGSSFWAFKALIITALSKDHTFWKANEEDLPLLRGKKLLKEARMLSIRPESDQVYLYTSGQYSKTEHLHNAEKYAKFVYSNLFGFNIAHSNYLRSQMAGDSMLSLSEYDNLFRFRRECTQISLHENYIFSEWYPWRDVQIRTYLIPFKYWHIRIHEIRSTRNLQGIEGAFSIPKPDVLKDTNAGIHEEENRSYVSDGNLYSAIINLHGYDNGGKVITTEPNTNILTSNPSLLPSLEANISQGNNLLVSAIYGGTQPPVFENVPRFFQERYGFRMVQRESETFVKKEG</sequence>
<gene>
    <name evidence="3" type="ORF">BN990_00196</name>
</gene>
<feature type="domain" description="DUF2264" evidence="2">
    <location>
        <begin position="353"/>
        <end position="566"/>
    </location>
</feature>
<reference evidence="3 4" key="1">
    <citation type="submission" date="2014-03" db="EMBL/GenBank/DDBJ databases">
        <authorList>
            <person name="Urmite Genomes U."/>
        </authorList>
    </citation>
    <scope>NUCLEOTIDE SEQUENCE [LARGE SCALE GENOMIC DNA]</scope>
    <source>
        <strain evidence="3 4">Vm-5</strain>
    </source>
</reference>
<evidence type="ECO:0000259" key="1">
    <source>
        <dbReference type="Pfam" id="PF10022"/>
    </source>
</evidence>
<evidence type="ECO:0000259" key="2">
    <source>
        <dbReference type="Pfam" id="PF20938"/>
    </source>
</evidence>
<dbReference type="RefSeq" id="WP_051738989.1">
    <property type="nucleotide sequence ID" value="NZ_BNER01000001.1"/>
</dbReference>